<name>A0A5P2GAV5_9BACT</name>
<feature type="transmembrane region" description="Helical" evidence="4">
    <location>
        <begin position="12"/>
        <end position="32"/>
    </location>
</feature>
<keyword evidence="3 6" id="KW-0012">Acyltransferase</keyword>
<dbReference type="AlphaFoldDB" id="A0A5P2GAV5"/>
<dbReference type="PANTHER" id="PTHR10434:SF11">
    <property type="entry name" value="1-ACYL-SN-GLYCEROL-3-PHOSPHATE ACYLTRANSFERASE"/>
    <property type="match status" value="1"/>
</dbReference>
<keyword evidence="2 6" id="KW-0808">Transferase</keyword>
<evidence type="ECO:0000256" key="3">
    <source>
        <dbReference type="ARBA" id="ARBA00023315"/>
    </source>
</evidence>
<dbReference type="Proteomes" id="UP000292424">
    <property type="component" value="Chromosome"/>
</dbReference>
<keyword evidence="7" id="KW-1185">Reference proteome</keyword>
<evidence type="ECO:0000313" key="7">
    <source>
        <dbReference type="Proteomes" id="UP000292424"/>
    </source>
</evidence>
<accession>A0A5P2GAV5</accession>
<dbReference type="SUPFAM" id="SSF69593">
    <property type="entry name" value="Glycerol-3-phosphate (1)-acyltransferase"/>
    <property type="match status" value="1"/>
</dbReference>
<dbReference type="GO" id="GO:0006654">
    <property type="term" value="P:phosphatidic acid biosynthetic process"/>
    <property type="evidence" value="ECO:0007669"/>
    <property type="project" value="TreeGrafter"/>
</dbReference>
<keyword evidence="4" id="KW-0812">Transmembrane</keyword>
<evidence type="ECO:0000256" key="4">
    <source>
        <dbReference type="SAM" id="Phobius"/>
    </source>
</evidence>
<evidence type="ECO:0000256" key="2">
    <source>
        <dbReference type="ARBA" id="ARBA00022679"/>
    </source>
</evidence>
<dbReference type="Pfam" id="PF01553">
    <property type="entry name" value="Acyltransferase"/>
    <property type="match status" value="1"/>
</dbReference>
<dbReference type="GO" id="GO:0003841">
    <property type="term" value="F:1-acylglycerol-3-phosphate O-acyltransferase activity"/>
    <property type="evidence" value="ECO:0007669"/>
    <property type="project" value="TreeGrafter"/>
</dbReference>
<dbReference type="EMBL" id="CP044016">
    <property type="protein sequence ID" value="QES90820.1"/>
    <property type="molecule type" value="Genomic_DNA"/>
</dbReference>
<feature type="domain" description="Phospholipid/glycerol acyltransferase" evidence="5">
    <location>
        <begin position="79"/>
        <end position="194"/>
    </location>
</feature>
<evidence type="ECO:0000313" key="6">
    <source>
        <dbReference type="EMBL" id="QES90820.1"/>
    </source>
</evidence>
<keyword evidence="4" id="KW-1133">Transmembrane helix</keyword>
<dbReference type="SMART" id="SM00563">
    <property type="entry name" value="PlsC"/>
    <property type="match status" value="1"/>
</dbReference>
<comment type="pathway">
    <text evidence="1">Lipid metabolism.</text>
</comment>
<protein>
    <submittedName>
        <fullName evidence="6">1-acyl-sn-glycerol-3-phosphate acyltransferase</fullName>
    </submittedName>
</protein>
<dbReference type="CDD" id="cd07989">
    <property type="entry name" value="LPLAT_AGPAT-like"/>
    <property type="match status" value="1"/>
</dbReference>
<dbReference type="RefSeq" id="WP_131331803.1">
    <property type="nucleotide sequence ID" value="NZ_CP044016.1"/>
</dbReference>
<dbReference type="OrthoDB" id="9803035at2"/>
<dbReference type="InterPro" id="IPR002123">
    <property type="entry name" value="Plipid/glycerol_acylTrfase"/>
</dbReference>
<gene>
    <name evidence="6" type="ORF">E0W69_019945</name>
</gene>
<evidence type="ECO:0000259" key="5">
    <source>
        <dbReference type="SMART" id="SM00563"/>
    </source>
</evidence>
<proteinExistence type="predicted"/>
<keyword evidence="4" id="KW-0472">Membrane</keyword>
<organism evidence="6 7">
    <name type="scientific">Rhizosphaericola mali</name>
    <dbReference type="NCBI Taxonomy" id="2545455"/>
    <lineage>
        <taxon>Bacteria</taxon>
        <taxon>Pseudomonadati</taxon>
        <taxon>Bacteroidota</taxon>
        <taxon>Chitinophagia</taxon>
        <taxon>Chitinophagales</taxon>
        <taxon>Chitinophagaceae</taxon>
        <taxon>Rhizosphaericola</taxon>
    </lineage>
</organism>
<dbReference type="PANTHER" id="PTHR10434">
    <property type="entry name" value="1-ACYL-SN-GLYCEROL-3-PHOSPHATE ACYLTRANSFERASE"/>
    <property type="match status" value="1"/>
</dbReference>
<reference evidence="6 7" key="1">
    <citation type="submission" date="2019-09" db="EMBL/GenBank/DDBJ databases">
        <title>Complete genome sequence of Arachidicoccus sp. B3-10 isolated from apple orchard soil.</title>
        <authorList>
            <person name="Kim H.S."/>
            <person name="Han K.-I."/>
            <person name="Suh M.K."/>
            <person name="Lee K.C."/>
            <person name="Eom M.K."/>
            <person name="Kim J.-S."/>
            <person name="Kang S.W."/>
            <person name="Sin Y."/>
            <person name="Lee J.-S."/>
        </authorList>
    </citation>
    <scope>NUCLEOTIDE SEQUENCE [LARGE SCALE GENOMIC DNA]</scope>
    <source>
        <strain evidence="6 7">B3-10</strain>
    </source>
</reference>
<evidence type="ECO:0000256" key="1">
    <source>
        <dbReference type="ARBA" id="ARBA00005189"/>
    </source>
</evidence>
<sequence>MKILKEIFGRIWALWGLLLFVATMFIALLFFLPCAILPEPKKAFWHKSVSKVWMTIYLNLIGCPLKIYNKDVFKKGENYIVICNHNSLIDIPVTTPFLPNPNKTIAKNSFAKVPFFGWIYAWGSILVDRKSIKSKSESFEGMVKVLMDWHIDMVIYPEGTRNKSDKPLGKFYDGAFKLAEKTGKNILPSVLLNARKVLPASKPFFLMPHKLEIHFLPVIIAKGKDFRQLKEESYQAMYTFIEKRKGR</sequence>
<dbReference type="KEGG" id="arac:E0W69_019945"/>